<organism evidence="7">
    <name type="scientific">Tanacetum cinerariifolium</name>
    <name type="common">Dalmatian daisy</name>
    <name type="synonym">Chrysanthemum cinerariifolium</name>
    <dbReference type="NCBI Taxonomy" id="118510"/>
    <lineage>
        <taxon>Eukaryota</taxon>
        <taxon>Viridiplantae</taxon>
        <taxon>Streptophyta</taxon>
        <taxon>Embryophyta</taxon>
        <taxon>Tracheophyta</taxon>
        <taxon>Spermatophyta</taxon>
        <taxon>Magnoliopsida</taxon>
        <taxon>eudicotyledons</taxon>
        <taxon>Gunneridae</taxon>
        <taxon>Pentapetalae</taxon>
        <taxon>asterids</taxon>
        <taxon>campanulids</taxon>
        <taxon>Asterales</taxon>
        <taxon>Asteraceae</taxon>
        <taxon>Asteroideae</taxon>
        <taxon>Anthemideae</taxon>
        <taxon>Anthemidinae</taxon>
        <taxon>Tanacetum</taxon>
    </lineage>
</organism>
<feature type="compositionally biased region" description="Low complexity" evidence="4">
    <location>
        <begin position="1218"/>
        <end position="1248"/>
    </location>
</feature>
<dbReference type="GO" id="GO:0015074">
    <property type="term" value="P:DNA integration"/>
    <property type="evidence" value="ECO:0007669"/>
    <property type="project" value="InterPro"/>
</dbReference>
<dbReference type="PANTHER" id="PTHR42648">
    <property type="entry name" value="TRANSPOSASE, PUTATIVE-RELATED"/>
    <property type="match status" value="1"/>
</dbReference>
<feature type="domain" description="CCHC-type" evidence="5">
    <location>
        <begin position="212"/>
        <end position="227"/>
    </location>
</feature>
<keyword evidence="3" id="KW-0862">Zinc</keyword>
<dbReference type="EMBL" id="BKCJ010091509">
    <property type="protein sequence ID" value="GEX13798.1"/>
    <property type="molecule type" value="Genomic_DNA"/>
</dbReference>
<dbReference type="InterPro" id="IPR057670">
    <property type="entry name" value="SH3_retrovirus"/>
</dbReference>
<dbReference type="Gene3D" id="4.10.60.10">
    <property type="entry name" value="Zinc finger, CCHC-type"/>
    <property type="match status" value="1"/>
</dbReference>
<feature type="compositionally biased region" description="Basic and acidic residues" evidence="4">
    <location>
        <begin position="225"/>
        <end position="245"/>
    </location>
</feature>
<keyword evidence="3" id="KW-0863">Zinc-finger</keyword>
<dbReference type="Pfam" id="PF00098">
    <property type="entry name" value="zf-CCHC"/>
    <property type="match status" value="1"/>
</dbReference>
<dbReference type="InterPro" id="IPR039537">
    <property type="entry name" value="Retrotran_Ty1/copia-like"/>
</dbReference>
<dbReference type="InterPro" id="IPR001584">
    <property type="entry name" value="Integrase_cat-core"/>
</dbReference>
<dbReference type="Gene3D" id="3.30.420.10">
    <property type="entry name" value="Ribonuclease H-like superfamily/Ribonuclease H"/>
    <property type="match status" value="1"/>
</dbReference>
<dbReference type="Pfam" id="PF25597">
    <property type="entry name" value="SH3_retrovirus"/>
    <property type="match status" value="1"/>
</dbReference>
<evidence type="ECO:0000256" key="3">
    <source>
        <dbReference type="PROSITE-ProRule" id="PRU00047"/>
    </source>
</evidence>
<feature type="region of interest" description="Disordered" evidence="4">
    <location>
        <begin position="1204"/>
        <end position="1248"/>
    </location>
</feature>
<dbReference type="GO" id="GO:0003676">
    <property type="term" value="F:nucleic acid binding"/>
    <property type="evidence" value="ECO:0007669"/>
    <property type="project" value="InterPro"/>
</dbReference>
<evidence type="ECO:0000259" key="6">
    <source>
        <dbReference type="PROSITE" id="PS50994"/>
    </source>
</evidence>
<keyword evidence="2" id="KW-0378">Hydrolase</keyword>
<dbReference type="InterPro" id="IPR036875">
    <property type="entry name" value="Znf_CCHC_sf"/>
</dbReference>
<dbReference type="PROSITE" id="PS50158">
    <property type="entry name" value="ZF_CCHC"/>
    <property type="match status" value="1"/>
</dbReference>
<reference evidence="7" key="1">
    <citation type="journal article" date="2019" name="Sci. Rep.">
        <title>Draft genome of Tanacetum cinerariifolium, the natural source of mosquito coil.</title>
        <authorList>
            <person name="Yamashiro T."/>
            <person name="Shiraishi A."/>
            <person name="Satake H."/>
            <person name="Nakayama K."/>
        </authorList>
    </citation>
    <scope>NUCLEOTIDE SEQUENCE</scope>
</reference>
<evidence type="ECO:0000256" key="1">
    <source>
        <dbReference type="ARBA" id="ARBA00022723"/>
    </source>
</evidence>
<dbReference type="SUPFAM" id="SSF53098">
    <property type="entry name" value="Ribonuclease H-like"/>
    <property type="match status" value="1"/>
</dbReference>
<dbReference type="GO" id="GO:0008270">
    <property type="term" value="F:zinc ion binding"/>
    <property type="evidence" value="ECO:0007669"/>
    <property type="project" value="UniProtKB-KW"/>
</dbReference>
<dbReference type="PANTHER" id="PTHR42648:SF32">
    <property type="entry name" value="RIBONUCLEASE H-LIKE DOMAIN, GAG-PRE-INTEGRASE DOMAIN PROTEIN-RELATED"/>
    <property type="match status" value="1"/>
</dbReference>
<dbReference type="GO" id="GO:0016787">
    <property type="term" value="F:hydrolase activity"/>
    <property type="evidence" value="ECO:0007669"/>
    <property type="project" value="UniProtKB-KW"/>
</dbReference>
<dbReference type="PROSITE" id="PS50994">
    <property type="entry name" value="INTEGRASE"/>
    <property type="match status" value="1"/>
</dbReference>
<dbReference type="Pfam" id="PF07727">
    <property type="entry name" value="RVT_2"/>
    <property type="match status" value="1"/>
</dbReference>
<name>A0A699H1N1_TANCI</name>
<comment type="caution">
    <text evidence="7">The sequence shown here is derived from an EMBL/GenBank/DDBJ whole genome shotgun (WGS) entry which is preliminary data.</text>
</comment>
<feature type="compositionally biased region" description="Basic and acidic residues" evidence="4">
    <location>
        <begin position="734"/>
        <end position="748"/>
    </location>
</feature>
<evidence type="ECO:0000256" key="4">
    <source>
        <dbReference type="SAM" id="MobiDB-lite"/>
    </source>
</evidence>
<keyword evidence="1" id="KW-0479">Metal-binding</keyword>
<evidence type="ECO:0000259" key="5">
    <source>
        <dbReference type="PROSITE" id="PS50158"/>
    </source>
</evidence>
<evidence type="ECO:0000313" key="7">
    <source>
        <dbReference type="EMBL" id="GEX13798.1"/>
    </source>
</evidence>
<dbReference type="SMART" id="SM00343">
    <property type="entry name" value="ZnF_C2HC"/>
    <property type="match status" value="2"/>
</dbReference>
<proteinExistence type="predicted"/>
<evidence type="ECO:0000256" key="2">
    <source>
        <dbReference type="ARBA" id="ARBA00022801"/>
    </source>
</evidence>
<dbReference type="InterPro" id="IPR013103">
    <property type="entry name" value="RVT_2"/>
</dbReference>
<dbReference type="InterPro" id="IPR036397">
    <property type="entry name" value="RNaseH_sf"/>
</dbReference>
<gene>
    <name evidence="7" type="ORF">Tci_285773</name>
</gene>
<dbReference type="SUPFAM" id="SSF57756">
    <property type="entry name" value="Retrovirus zinc finger-like domains"/>
    <property type="match status" value="1"/>
</dbReference>
<feature type="domain" description="Integrase catalytic" evidence="6">
    <location>
        <begin position="534"/>
        <end position="631"/>
    </location>
</feature>
<sequence>MWNLDLIKWLVNKLDPPPLDSLRPNPPPHTLLAPFGGVTDWYPEPSFRVDATMDLEEKHQVFNAACEELSAAKQKLMLLDSAAEGSLIDSPVPKRVVKGVLQPVAPTIAEQRLARKNELKAHGTLLMALPDKHQLKFNSHKDAKTLMEAIEKRFRGNIKTKKIDVDDLEEMDLRWQMAMLTMQARRFLQNTGRNLGANGPTSMGFDMSKVECYNCHRKGHFARECRSPKDSKRTGAAEPQRRTIPEETANYALMDFSSSNSSSNNELAPSSLYDRFQPSGGYHVVPPPYTGTFMPPKPEDESETKAPQFVPSFVQSYEQVKSPRHSIQLIKTFILAATSASASPKSTISGKRRNRKACFVCKSVDHLIKDCDYHAKKMAQPTQRNYAHRVSAAVPKIMVTRPRYAHLVVTKSKSPIRRHITRSPSLKTSNSPPRVTAAQALVGNPQYALKDKGVIDSGCLRHMTGNMSYLFDFEELNGGYVAFGSNPKGGKISGKGKIKTVDSRGCFSWPLRMRLVPFLRIYHWPRNQLSLKVKVTISDNGTKFKNNDLNQLCGMKGIKRKFSVPRTPQQNGIAERKNMTLIEAAKTMLTDSLLLIPFWAEAVNTACYVQNRVLVTKPYNKTHYELLHGRIPSIDFMRPFGCPVTILNTLDSLGKFKGKVDEGFLVGYSVNSKSFRVFNSRTRIVQETLHVNFLENKPNVAEKAGEEIDQQYVFFPMWSSSSTNPQNNDEDATFDGKEHDFDVKKPESEVILSPSSSAQSRKQDDMTKKEAKGKRLVKSFTGYRDLNAEFEDCSDNSSNEVNAVGSIVPTVGQNSLNCINTFSADDMPELEDITYSDDEDVVGTEADFNNLESSIQSVLFQQQEFTKIIMYHKLLEEGIDYEEFFAPVARIEAIRLFLAYASFMGFMVYQMNVKSAFLYRIVEEEVYVCQPPGFKDPDHPDKVYKVVKALYFLHQAPRAWYETLATYLFENGFQRGTIDQTLFIKKQKGDILLVKKKKDGIFISQDKYAAKILRKFGLTKGKSASTPIDTEKPLLTDPDGEDVDVHTYRLISWQCKKQTVVATLSTEAKYVAAASCCAQVLWIQNQLLDYGYIKYALTVNPNFYVSYIKQFWNTVVIKQDNDVTRDFVELARMGYEKPSTKLTFYKAFFSSQWKFLIHTIMQLMSVKRTFSLAMAFAVICLSIGCDIVAYGEVPIVSQKPSIPFSTPPTPLPQPPQDLPSTSQVHHTLPQSPQVQQPSSPPQAQQQAADFPMSLLQEALDACAALTRRVEHIKSDKRVDTSEDTVMDDASNQGRIIDELDKDDGRQVESQVEIYKIDMDHALKVLSMQEDEPTKVQEVVDVVTTAKLITEVVTAASETATAARVVIRDPEEESTTSSIIPADTKSKDKGKGIMVEEPKPLKKKQQVKMDEEYARKLHAKLNKDIEWDVAIDHVKQKAKEDPAVQRYQAIKRKSQTEAQARRNMIMYLKNVTGFRLDYFKGIILTEKTWRHCGTWLKKGLNLEESKEYTWSSKGQELEATGIMWCAYDNIFNHTADFVSRKKIPTLKVFTRSNAEYSKTLSGRRKFGVDAPMDLKEKHQVFNVAGEELSAAKQKLMLLDSAAEGSLMLLSQVNATNIILMLSRQS</sequence>
<feature type="region of interest" description="Disordered" evidence="4">
    <location>
        <begin position="719"/>
        <end position="772"/>
    </location>
</feature>
<accession>A0A699H1N1</accession>
<feature type="compositionally biased region" description="Pro residues" evidence="4">
    <location>
        <begin position="1205"/>
        <end position="1217"/>
    </location>
</feature>
<protein>
    <submittedName>
        <fullName evidence="7">Retrovirus-related Pol polyprotein from transposon TNT 1-94</fullName>
    </submittedName>
</protein>
<feature type="compositionally biased region" description="Basic and acidic residues" evidence="4">
    <location>
        <begin position="761"/>
        <end position="770"/>
    </location>
</feature>
<feature type="region of interest" description="Disordered" evidence="4">
    <location>
        <begin position="225"/>
        <end position="246"/>
    </location>
</feature>
<dbReference type="InterPro" id="IPR012337">
    <property type="entry name" value="RNaseH-like_sf"/>
</dbReference>
<dbReference type="InterPro" id="IPR001878">
    <property type="entry name" value="Znf_CCHC"/>
</dbReference>